<name>A0ABU9HMB3_9FLAO</name>
<dbReference type="EMBL" id="JBBYHU010000017">
    <property type="protein sequence ID" value="MEL1241276.1"/>
    <property type="molecule type" value="Genomic_DNA"/>
</dbReference>
<keyword evidence="2" id="KW-1185">Reference proteome</keyword>
<evidence type="ECO:0008006" key="3">
    <source>
        <dbReference type="Google" id="ProtNLM"/>
    </source>
</evidence>
<dbReference type="Proteomes" id="UP001398556">
    <property type="component" value="Unassembled WGS sequence"/>
</dbReference>
<sequence>MKENYFNLEDKIEEIKTNFVQKNGWVKIYESQNDEDDSSGIYCCLISNKQLESYNQDYHWPLHIGREGKPSVFGDNTYQTYSEEGLEPFLFYKSFSLIEKSISYIDIAEEFVLYFRLYETGSDKQNRIFYYVDDYGETDEVIIIQPNLIKVKLKYLKEYISIREMHFVICYDFMRLMRDIPSTWKLEFGDKLFKETNYIFSHLIRNIDDRTQSWILGKNFIQPNVEKKSHFDLDNYKYEDFIIGYDENGELIYEKCNADNIHFTITYFKKEVLDKYYNHPELYEVDSFSVSSKFFRLKIDNNKRDYVPVFLRDLCILSNKEQLHWKHYNIAPQEGMNISSTYYKTMIAGQWAERPEAIDLFFKNKYEEFNEKWKDKFGWNLYKPLSTKDKYLFTSLHSITKNNIKSFCEQTLTIVKLTIDRINEKEITKNLHIEQNVKGIGKFEKFLESNDLKIPDMFDFLRNLQNLRSGLIAHSFSESNKECKKAIKYFDLESGNYTEILDDIFKKSIFTLNTLEKYFDL</sequence>
<evidence type="ECO:0000313" key="2">
    <source>
        <dbReference type="Proteomes" id="UP001398556"/>
    </source>
</evidence>
<evidence type="ECO:0000313" key="1">
    <source>
        <dbReference type="EMBL" id="MEL1241276.1"/>
    </source>
</evidence>
<accession>A0ABU9HMB3</accession>
<gene>
    <name evidence="1" type="ORF">AAEO59_09475</name>
</gene>
<dbReference type="RefSeq" id="WP_341700495.1">
    <property type="nucleotide sequence ID" value="NZ_JBBYHU010000017.1"/>
</dbReference>
<proteinExistence type="predicted"/>
<organism evidence="1 2">
    <name type="scientific">Flavobacterium flavipallidum</name>
    <dbReference type="NCBI Taxonomy" id="3139140"/>
    <lineage>
        <taxon>Bacteria</taxon>
        <taxon>Pseudomonadati</taxon>
        <taxon>Bacteroidota</taxon>
        <taxon>Flavobacteriia</taxon>
        <taxon>Flavobacteriales</taxon>
        <taxon>Flavobacteriaceae</taxon>
        <taxon>Flavobacterium</taxon>
    </lineage>
</organism>
<comment type="caution">
    <text evidence="1">The sequence shown here is derived from an EMBL/GenBank/DDBJ whole genome shotgun (WGS) entry which is preliminary data.</text>
</comment>
<protein>
    <recommendedName>
        <fullName evidence="3">ApeA N-terminal domain-containing protein</fullName>
    </recommendedName>
</protein>
<reference evidence="1 2" key="1">
    <citation type="submission" date="2024-04" db="EMBL/GenBank/DDBJ databases">
        <title>Flavobacterium sp. DGU99 16S ribosomal RNA gene Genome sequencing and assembly.</title>
        <authorList>
            <person name="Park S."/>
        </authorList>
    </citation>
    <scope>NUCLEOTIDE SEQUENCE [LARGE SCALE GENOMIC DNA]</scope>
    <source>
        <strain evidence="1 2">DGU99</strain>
    </source>
</reference>